<keyword evidence="2" id="KW-1185">Reference proteome</keyword>
<comment type="caution">
    <text evidence="1">The sequence shown here is derived from an EMBL/GenBank/DDBJ whole genome shotgun (WGS) entry which is preliminary data.</text>
</comment>
<evidence type="ECO:0000313" key="2">
    <source>
        <dbReference type="Proteomes" id="UP001152531"/>
    </source>
</evidence>
<evidence type="ECO:0000313" key="1">
    <source>
        <dbReference type="EMBL" id="CAH6723482.1"/>
    </source>
</evidence>
<organism evidence="1 2">
    <name type="scientific">[Candida] jaroonii</name>
    <dbReference type="NCBI Taxonomy" id="467808"/>
    <lineage>
        <taxon>Eukaryota</taxon>
        <taxon>Fungi</taxon>
        <taxon>Dikarya</taxon>
        <taxon>Ascomycota</taxon>
        <taxon>Saccharomycotina</taxon>
        <taxon>Pichiomycetes</taxon>
        <taxon>Debaryomycetaceae</taxon>
        <taxon>Yamadazyma</taxon>
    </lineage>
</organism>
<protein>
    <submittedName>
        <fullName evidence="1">54S ribosomal protein L22, mitochondrial</fullName>
    </submittedName>
</protein>
<accession>A0ACA9YG53</accession>
<keyword evidence="1" id="KW-0689">Ribosomal protein</keyword>
<keyword evidence="1" id="KW-0687">Ribonucleoprotein</keyword>
<dbReference type="EMBL" id="CALSDN010000015">
    <property type="protein sequence ID" value="CAH6723482.1"/>
    <property type="molecule type" value="Genomic_DNA"/>
</dbReference>
<proteinExistence type="predicted"/>
<sequence length="265" mass="31290">MNRLPQFTRQFSLSFRRFNNVFGEITQIKETPVIPETETEVETKDLSPKDDKNLQEFYLNEVKAKAITEDKFITPLKRELYNLNVKQNGFFKNNQIINHQNKNYKVSLTEKEIELLEPTIFLQSGRIKSSMKKATVVNRFVRGFNVKTAINQLHFNPKKMSTELEKLLKTGLEHAKVKGIHEDKLYIQQLWVGSDGEWRKRLDPKGRGRMGIINHKYIHLKCILKSTETKRRLEWENSLKDQAKKPKTGLINQPLNFRNVPFYKW</sequence>
<name>A0ACA9YG53_9ASCO</name>
<reference evidence="1" key="1">
    <citation type="submission" date="2022-06" db="EMBL/GenBank/DDBJ databases">
        <authorList>
            <person name="Legras J.-L."/>
            <person name="Devillers H."/>
            <person name="Grondin C."/>
        </authorList>
    </citation>
    <scope>NUCLEOTIDE SEQUENCE</scope>
    <source>
        <strain evidence="1">CLIB 1444</strain>
    </source>
</reference>
<gene>
    <name evidence="1" type="ORF">CLIB1444_15S02256</name>
</gene>
<dbReference type="Proteomes" id="UP001152531">
    <property type="component" value="Unassembled WGS sequence"/>
</dbReference>